<dbReference type="GO" id="GO:0005615">
    <property type="term" value="C:extracellular space"/>
    <property type="evidence" value="ECO:0007669"/>
    <property type="project" value="TreeGrafter"/>
</dbReference>
<keyword evidence="4" id="KW-1015">Disulfide bond</keyword>
<dbReference type="AlphaFoldDB" id="A0A6P8Q2C4"/>
<evidence type="ECO:0000313" key="10">
    <source>
        <dbReference type="Proteomes" id="UP000515159"/>
    </source>
</evidence>
<dbReference type="InterPro" id="IPR007110">
    <property type="entry name" value="Ig-like_dom"/>
</dbReference>
<evidence type="ECO:0000256" key="6">
    <source>
        <dbReference type="RuleBase" id="RU004439"/>
    </source>
</evidence>
<dbReference type="SUPFAM" id="SSF54452">
    <property type="entry name" value="MHC antigen-recognition domain"/>
    <property type="match status" value="1"/>
</dbReference>
<organism evidence="10 11">
    <name type="scientific">Geotrypetes seraphini</name>
    <name type="common">Gaboon caecilian</name>
    <name type="synonym">Caecilia seraphini</name>
    <dbReference type="NCBI Taxonomy" id="260995"/>
    <lineage>
        <taxon>Eukaryota</taxon>
        <taxon>Metazoa</taxon>
        <taxon>Chordata</taxon>
        <taxon>Craniata</taxon>
        <taxon>Vertebrata</taxon>
        <taxon>Euteleostomi</taxon>
        <taxon>Amphibia</taxon>
        <taxon>Gymnophiona</taxon>
        <taxon>Geotrypetes</taxon>
    </lineage>
</organism>
<proteinExistence type="inferred from homology"/>
<keyword evidence="10" id="KW-1185">Reference proteome</keyword>
<dbReference type="KEGG" id="gsh:117350773"/>
<feature type="chain" id="PRO_5027774322" evidence="8">
    <location>
        <begin position="26"/>
        <end position="348"/>
    </location>
</feature>
<dbReference type="InterPro" id="IPR003006">
    <property type="entry name" value="Ig/MHC_CS"/>
</dbReference>
<feature type="signal peptide" evidence="8">
    <location>
        <begin position="1"/>
        <end position="25"/>
    </location>
</feature>
<dbReference type="Gene3D" id="2.60.40.10">
    <property type="entry name" value="Immunoglobulins"/>
    <property type="match status" value="1"/>
</dbReference>
<evidence type="ECO:0000256" key="1">
    <source>
        <dbReference type="ARBA" id="ARBA00004370"/>
    </source>
</evidence>
<dbReference type="PANTHER" id="PTHR16675:SF235">
    <property type="entry name" value="SHKT DOMAIN-CONTAINING PROTEIN"/>
    <property type="match status" value="1"/>
</dbReference>
<evidence type="ECO:0000256" key="2">
    <source>
        <dbReference type="ARBA" id="ARBA00022729"/>
    </source>
</evidence>
<evidence type="ECO:0000256" key="7">
    <source>
        <dbReference type="SAM" id="Phobius"/>
    </source>
</evidence>
<dbReference type="SUPFAM" id="SSF48726">
    <property type="entry name" value="Immunoglobulin"/>
    <property type="match status" value="1"/>
</dbReference>
<keyword evidence="7" id="KW-1133">Transmembrane helix</keyword>
<dbReference type="GO" id="GO:0006955">
    <property type="term" value="P:immune response"/>
    <property type="evidence" value="ECO:0007669"/>
    <property type="project" value="TreeGrafter"/>
</dbReference>
<dbReference type="InterPro" id="IPR050208">
    <property type="entry name" value="MHC_class-I_related"/>
</dbReference>
<dbReference type="OrthoDB" id="8936120at2759"/>
<evidence type="ECO:0000256" key="8">
    <source>
        <dbReference type="SAM" id="SignalP"/>
    </source>
</evidence>
<dbReference type="InterPro" id="IPR001039">
    <property type="entry name" value="MHC_I_a_a1/a2"/>
</dbReference>
<dbReference type="InterPro" id="IPR011161">
    <property type="entry name" value="MHC_I-like_Ag-recog"/>
</dbReference>
<reference evidence="11" key="1">
    <citation type="submission" date="2025-08" db="UniProtKB">
        <authorList>
            <consortium name="RefSeq"/>
        </authorList>
    </citation>
    <scope>IDENTIFICATION</scope>
</reference>
<dbReference type="InParanoid" id="A0A6P8Q2C4"/>
<dbReference type="PRINTS" id="PR01638">
    <property type="entry name" value="MHCCLASSI"/>
</dbReference>
<name>A0A6P8Q2C4_GEOSA</name>
<accession>A0A6P8Q2C4</accession>
<keyword evidence="7" id="KW-0812">Transmembrane</keyword>
<keyword evidence="5" id="KW-0325">Glycoprotein</keyword>
<dbReference type="InterPro" id="IPR013783">
    <property type="entry name" value="Ig-like_fold"/>
</dbReference>
<evidence type="ECO:0000313" key="11">
    <source>
        <dbReference type="RefSeq" id="XP_033781253.1"/>
    </source>
</evidence>
<dbReference type="InterPro" id="IPR037055">
    <property type="entry name" value="MHC_I-like_Ag-recog_sf"/>
</dbReference>
<dbReference type="SMART" id="SM00407">
    <property type="entry name" value="IGc1"/>
    <property type="match status" value="1"/>
</dbReference>
<dbReference type="InterPro" id="IPR011162">
    <property type="entry name" value="MHC_I/II-like_Ag-recog"/>
</dbReference>
<evidence type="ECO:0000256" key="4">
    <source>
        <dbReference type="ARBA" id="ARBA00023157"/>
    </source>
</evidence>
<gene>
    <name evidence="11" type="primary">LOC117350773</name>
</gene>
<dbReference type="Proteomes" id="UP000515159">
    <property type="component" value="Chromosome 16"/>
</dbReference>
<dbReference type="InterPro" id="IPR036179">
    <property type="entry name" value="Ig-like_dom_sf"/>
</dbReference>
<keyword evidence="2 8" id="KW-0732">Signal</keyword>
<dbReference type="Gene3D" id="3.30.500.10">
    <property type="entry name" value="MHC class I-like antigen recognition-like"/>
    <property type="match status" value="1"/>
</dbReference>
<feature type="transmembrane region" description="Helical" evidence="7">
    <location>
        <begin position="300"/>
        <end position="325"/>
    </location>
</feature>
<feature type="domain" description="Ig-like" evidence="9">
    <location>
        <begin position="204"/>
        <end position="296"/>
    </location>
</feature>
<comment type="subcellular location">
    <subcellularLocation>
        <location evidence="1">Membrane</location>
    </subcellularLocation>
</comment>
<dbReference type="GeneID" id="117350773"/>
<keyword evidence="3 7" id="KW-0472">Membrane</keyword>
<sequence length="348" mass="39351">MRGVGGLGKLLLGVLTLLGIPCVQSEEHHIWRLLIAAEGIHGYRAIGMVNDYCIGFYSSDTRKITILHDWIWDAVGPEYVLKKAKDSKNYYEQSMEVREICIQLFNHTIGVHTLQVQVSCEMRGDTAIRGLFQYLYDGQVFVTYDAETGTWIAAVTEAIPLKQFMDTKIMWLAYVKSYHETECIENLKKFIQHGKHVLEQKVPPEVRVLIRHSTDGADILRCHVTGFYPRDIDVTWVRDGWTTMVETWSSGILPNHDKTYQIRKTLEIDPKDGHTYACVVNHSSLQKPIEKTASVSTGSWILGLSAAGITILFLLGLGLAGFLIWKKKQNLNADEKKDRAPLSASNSR</sequence>
<dbReference type="GO" id="GO:0009897">
    <property type="term" value="C:external side of plasma membrane"/>
    <property type="evidence" value="ECO:0007669"/>
    <property type="project" value="TreeGrafter"/>
</dbReference>
<dbReference type="PROSITE" id="PS50835">
    <property type="entry name" value="IG_LIKE"/>
    <property type="match status" value="1"/>
</dbReference>
<dbReference type="FunFam" id="2.60.40.10:FF:000204">
    <property type="entry name" value="Major histocompatibility complex, class I-related protein"/>
    <property type="match status" value="1"/>
</dbReference>
<dbReference type="Pfam" id="PF00129">
    <property type="entry name" value="MHC_I"/>
    <property type="match status" value="1"/>
</dbReference>
<comment type="similarity">
    <text evidence="6">Belongs to the MHC class I family.</text>
</comment>
<dbReference type="PROSITE" id="PS00290">
    <property type="entry name" value="IG_MHC"/>
    <property type="match status" value="1"/>
</dbReference>
<dbReference type="PANTHER" id="PTHR16675">
    <property type="entry name" value="MHC CLASS I-RELATED"/>
    <property type="match status" value="1"/>
</dbReference>
<evidence type="ECO:0000256" key="5">
    <source>
        <dbReference type="ARBA" id="ARBA00023180"/>
    </source>
</evidence>
<evidence type="ECO:0000256" key="3">
    <source>
        <dbReference type="ARBA" id="ARBA00023136"/>
    </source>
</evidence>
<protein>
    <submittedName>
        <fullName evidence="11">Major histocompatibility complex class I-related gene protein-like isoform X1</fullName>
    </submittedName>
</protein>
<evidence type="ECO:0000259" key="9">
    <source>
        <dbReference type="PROSITE" id="PS50835"/>
    </source>
</evidence>
<dbReference type="RefSeq" id="XP_033781253.1">
    <property type="nucleotide sequence ID" value="XM_033925362.1"/>
</dbReference>
<dbReference type="Pfam" id="PF07654">
    <property type="entry name" value="C1-set"/>
    <property type="match status" value="1"/>
</dbReference>
<dbReference type="InterPro" id="IPR003597">
    <property type="entry name" value="Ig_C1-set"/>
</dbReference>